<evidence type="ECO:0000313" key="3">
    <source>
        <dbReference type="EMBL" id="GLT21424.1"/>
    </source>
</evidence>
<name>A0ABQ6F923_9RHOO</name>
<keyword evidence="1" id="KW-0732">Signal</keyword>
<feature type="domain" description="Ice-binding protein C-terminal" evidence="2">
    <location>
        <begin position="250"/>
        <end position="273"/>
    </location>
</feature>
<dbReference type="NCBIfam" id="TIGR02595">
    <property type="entry name" value="PEP_CTERM"/>
    <property type="match status" value="1"/>
</dbReference>
<evidence type="ECO:0000313" key="4">
    <source>
        <dbReference type="Proteomes" id="UP001157167"/>
    </source>
</evidence>
<evidence type="ECO:0000259" key="2">
    <source>
        <dbReference type="Pfam" id="PF07589"/>
    </source>
</evidence>
<gene>
    <name evidence="3" type="ORF">GCM10007933_08760</name>
</gene>
<dbReference type="RefSeq" id="WP_284186871.1">
    <property type="nucleotide sequence ID" value="NZ_BSPX01000008.1"/>
</dbReference>
<accession>A0ABQ6F923</accession>
<dbReference type="Proteomes" id="UP001157167">
    <property type="component" value="Unassembled WGS sequence"/>
</dbReference>
<keyword evidence="4" id="KW-1185">Reference proteome</keyword>
<feature type="chain" id="PRO_5046029041" description="Ice-binding protein C-terminal domain-containing protein" evidence="1">
    <location>
        <begin position="24"/>
        <end position="276"/>
    </location>
</feature>
<sequence>MRKNLLAGLAVTCALAAPFSASAASVTIDGNFTDWGITNNGTTAGWTPKTGINYAVEDQSDAMSGFLSPGWGGQAYDAEAIYVTWQTKSDGKTYLDVGVVTGHDPSTATTANSYGRGDIAIDFGRNGSWDFGILTANRSATLLRGDVVATTNANWSTGLWSSPGVFAPEASPYVTKVASGTDVGNASVAISNAFTNMGILGGNHWFYEVEIPVDAFGSHWQGMNPSEAFSIQWTMLCANDIVALNVAASTVPEPAIPALVLAGLAAAGLARRRHNA</sequence>
<protein>
    <recommendedName>
        <fullName evidence="2">Ice-binding protein C-terminal domain-containing protein</fullName>
    </recommendedName>
</protein>
<comment type="caution">
    <text evidence="3">The sequence shown here is derived from an EMBL/GenBank/DDBJ whole genome shotgun (WGS) entry which is preliminary data.</text>
</comment>
<dbReference type="Pfam" id="PF07589">
    <property type="entry name" value="PEP-CTERM"/>
    <property type="match status" value="1"/>
</dbReference>
<organism evidence="3 4">
    <name type="scientific">Zoogloea oryzae</name>
    <dbReference type="NCBI Taxonomy" id="310767"/>
    <lineage>
        <taxon>Bacteria</taxon>
        <taxon>Pseudomonadati</taxon>
        <taxon>Pseudomonadota</taxon>
        <taxon>Betaproteobacteria</taxon>
        <taxon>Rhodocyclales</taxon>
        <taxon>Zoogloeaceae</taxon>
        <taxon>Zoogloea</taxon>
    </lineage>
</organism>
<feature type="signal peptide" evidence="1">
    <location>
        <begin position="1"/>
        <end position="23"/>
    </location>
</feature>
<dbReference type="EMBL" id="BSPX01000008">
    <property type="protein sequence ID" value="GLT21424.1"/>
    <property type="molecule type" value="Genomic_DNA"/>
</dbReference>
<proteinExistence type="predicted"/>
<reference evidence="4" key="1">
    <citation type="journal article" date="2019" name="Int. J. Syst. Evol. Microbiol.">
        <title>The Global Catalogue of Microorganisms (GCM) 10K type strain sequencing project: providing services to taxonomists for standard genome sequencing and annotation.</title>
        <authorList>
            <consortium name="The Broad Institute Genomics Platform"/>
            <consortium name="The Broad Institute Genome Sequencing Center for Infectious Disease"/>
            <person name="Wu L."/>
            <person name="Ma J."/>
        </authorList>
    </citation>
    <scope>NUCLEOTIDE SEQUENCE [LARGE SCALE GENOMIC DNA]</scope>
    <source>
        <strain evidence="4">NBRC 102407</strain>
    </source>
</reference>
<evidence type="ECO:0000256" key="1">
    <source>
        <dbReference type="SAM" id="SignalP"/>
    </source>
</evidence>
<dbReference type="InterPro" id="IPR013424">
    <property type="entry name" value="Ice-binding_C"/>
</dbReference>